<dbReference type="InterPro" id="IPR011049">
    <property type="entry name" value="Serralysin-like_metalloprot_C"/>
</dbReference>
<keyword evidence="1" id="KW-0597">Phosphoprotein</keyword>
<feature type="compositionally biased region" description="Basic and acidic residues" evidence="5">
    <location>
        <begin position="33"/>
        <end position="45"/>
    </location>
</feature>
<protein>
    <recommendedName>
        <fullName evidence="6">Calponin-homology (CH) domain-containing protein</fullName>
    </recommendedName>
</protein>
<gene>
    <name evidence="7" type="ORF">KC01_LOCUS4782</name>
</gene>
<proteinExistence type="inferred from homology"/>
<evidence type="ECO:0000313" key="7">
    <source>
        <dbReference type="EMBL" id="CAL1572776.1"/>
    </source>
</evidence>
<evidence type="ECO:0000259" key="6">
    <source>
        <dbReference type="PROSITE" id="PS50021"/>
    </source>
</evidence>
<feature type="compositionally biased region" description="Polar residues" evidence="5">
    <location>
        <begin position="851"/>
        <end position="862"/>
    </location>
</feature>
<dbReference type="FunFam" id="1.10.418.10:FF:000009">
    <property type="entry name" value="smoothelin isoform X2"/>
    <property type="match status" value="1"/>
</dbReference>
<feature type="coiled-coil region" evidence="4">
    <location>
        <begin position="217"/>
        <end position="244"/>
    </location>
</feature>
<dbReference type="InterPro" id="IPR001715">
    <property type="entry name" value="CH_dom"/>
</dbReference>
<feature type="compositionally biased region" description="Low complexity" evidence="5">
    <location>
        <begin position="7"/>
        <end position="18"/>
    </location>
</feature>
<dbReference type="EMBL" id="OZ035833">
    <property type="protein sequence ID" value="CAL1572776.1"/>
    <property type="molecule type" value="Genomic_DNA"/>
</dbReference>
<dbReference type="SUPFAM" id="SSF101967">
    <property type="entry name" value="Adhesin YadA, collagen-binding domain"/>
    <property type="match status" value="1"/>
</dbReference>
<dbReference type="PANTHER" id="PTHR23167">
    <property type="entry name" value="CALPONIN HOMOLOGY DOMAIN-CONTAINING PROTEIN DDB_G0272472-RELATED"/>
    <property type="match status" value="1"/>
</dbReference>
<feature type="compositionally biased region" description="Pro residues" evidence="5">
    <location>
        <begin position="543"/>
        <end position="552"/>
    </location>
</feature>
<dbReference type="InterPro" id="IPR050540">
    <property type="entry name" value="F-actin_Monoox_Mical"/>
</dbReference>
<keyword evidence="8" id="KW-1185">Reference proteome</keyword>
<evidence type="ECO:0000256" key="1">
    <source>
        <dbReference type="ARBA" id="ARBA00022553"/>
    </source>
</evidence>
<feature type="region of interest" description="Disordered" evidence="5">
    <location>
        <begin position="621"/>
        <end position="673"/>
    </location>
</feature>
<feature type="region of interest" description="Disordered" evidence="5">
    <location>
        <begin position="107"/>
        <end position="130"/>
    </location>
</feature>
<dbReference type="SMART" id="SM00033">
    <property type="entry name" value="CH"/>
    <property type="match status" value="1"/>
</dbReference>
<evidence type="ECO:0000256" key="2">
    <source>
        <dbReference type="ARBA" id="ARBA00023054"/>
    </source>
</evidence>
<evidence type="ECO:0000256" key="3">
    <source>
        <dbReference type="ARBA" id="ARBA00061655"/>
    </source>
</evidence>
<keyword evidence="2 4" id="KW-0175">Coiled coil</keyword>
<dbReference type="Proteomes" id="UP001497482">
    <property type="component" value="Chromosome 11"/>
</dbReference>
<name>A0AAV2J576_KNICA</name>
<feature type="region of interest" description="Disordered" evidence="5">
    <location>
        <begin position="1"/>
        <end position="60"/>
    </location>
</feature>
<feature type="compositionally biased region" description="Polar residues" evidence="5">
    <location>
        <begin position="480"/>
        <end position="489"/>
    </location>
</feature>
<accession>A0AAV2J576</accession>
<dbReference type="PROSITE" id="PS50021">
    <property type="entry name" value="CH"/>
    <property type="match status" value="1"/>
</dbReference>
<comment type="similarity">
    <text evidence="3">Belongs to the smoothelin family.</text>
</comment>
<dbReference type="AlphaFoldDB" id="A0AAV2J576"/>
<organism evidence="7 8">
    <name type="scientific">Knipowitschia caucasica</name>
    <name type="common">Caucasian dwarf goby</name>
    <name type="synonym">Pomatoschistus caucasicus</name>
    <dbReference type="NCBI Taxonomy" id="637954"/>
    <lineage>
        <taxon>Eukaryota</taxon>
        <taxon>Metazoa</taxon>
        <taxon>Chordata</taxon>
        <taxon>Craniata</taxon>
        <taxon>Vertebrata</taxon>
        <taxon>Euteleostomi</taxon>
        <taxon>Actinopterygii</taxon>
        <taxon>Neopterygii</taxon>
        <taxon>Teleostei</taxon>
        <taxon>Neoteleostei</taxon>
        <taxon>Acanthomorphata</taxon>
        <taxon>Gobiaria</taxon>
        <taxon>Gobiiformes</taxon>
        <taxon>Gobioidei</taxon>
        <taxon>Gobiidae</taxon>
        <taxon>Gobiinae</taxon>
        <taxon>Knipowitschia</taxon>
    </lineage>
</organism>
<dbReference type="Gene3D" id="1.10.418.10">
    <property type="entry name" value="Calponin-like domain"/>
    <property type="match status" value="1"/>
</dbReference>
<dbReference type="InterPro" id="IPR036872">
    <property type="entry name" value="CH_dom_sf"/>
</dbReference>
<reference evidence="7 8" key="1">
    <citation type="submission" date="2024-04" db="EMBL/GenBank/DDBJ databases">
        <authorList>
            <person name="Waldvogel A.-M."/>
            <person name="Schoenle A."/>
        </authorList>
    </citation>
    <scope>NUCLEOTIDE SEQUENCE [LARGE SCALE GENOMIC DNA]</scope>
</reference>
<evidence type="ECO:0000256" key="4">
    <source>
        <dbReference type="SAM" id="Coils"/>
    </source>
</evidence>
<feature type="compositionally biased region" description="Low complexity" evidence="5">
    <location>
        <begin position="399"/>
        <end position="410"/>
    </location>
</feature>
<feature type="compositionally biased region" description="Polar residues" evidence="5">
    <location>
        <begin position="828"/>
        <end position="840"/>
    </location>
</feature>
<dbReference type="Pfam" id="PF00307">
    <property type="entry name" value="CH"/>
    <property type="match status" value="1"/>
</dbReference>
<feature type="region of interest" description="Disordered" evidence="5">
    <location>
        <begin position="794"/>
        <end position="875"/>
    </location>
</feature>
<feature type="compositionally biased region" description="Basic and acidic residues" evidence="5">
    <location>
        <begin position="325"/>
        <end position="339"/>
    </location>
</feature>
<feature type="domain" description="Calponin-homology (CH)" evidence="6">
    <location>
        <begin position="680"/>
        <end position="787"/>
    </location>
</feature>
<feature type="compositionally biased region" description="Pro residues" evidence="5">
    <location>
        <begin position="300"/>
        <end position="321"/>
    </location>
</feature>
<feature type="compositionally biased region" description="Basic and acidic residues" evidence="5">
    <location>
        <begin position="507"/>
        <end position="522"/>
    </location>
</feature>
<sequence>MWLSPGAEAPQAVAEAEATGGKGPGLPQVRGLYGRDETELQDSGKRRGPRPRPSRGLETTTCKCSLSDAAAVQTRPLPLPDLCRRLYVPKYSRDLHGLKFSHIYPGAGQQRGQLSEPESTSESSPPQSLPYSLHFGSNLGVFFGAATSLSEAGVASEVELSMDTPEDPLVAQALAQFQCTLQAAVREVHVDVSAFKQRVERRIEDVSASHAPLTEAVSRLQEENQQLRVKLEALSRMVEGLTRLRPDGNLEMGMHNGHEVLEDKREERDQSCPPRTAGPELCSESPGVNPELCNHDPTSGPGPEPPAPPPALPSSPAPPPWRTRRLVDSSDTDVKRERSAPTVGQQSGTLTDKDPEVTGRPHLPLTAVAKTSPELGTETSPELGTETGPEMRTEARPVTGTETRCTAAETRTSKHTQEAEGPLPHRPVTSTSKAAADDKAPAENSAPYRRGSCALKEVTLPSSQDQVGSAVDSLAHSPLTALTRTSQEPGPTRSDHTHMSSQSPRPRRAEAAFRPDVTEPKCHSVVLSAGSKTGPECEAVPFPSSPPDPSSPTSPSDPQSFCLSSLQDTPTRPGEYPFKRTPIVKTPSPILKRSVSFPQPTEKLLPSKSIIKSGFSPSLAKKSLKSGGSGPELKSQILPRSNGAQVKRAMFERMNSEPIKPKDGKPKLKRSQSFGVSSASGIKQILLEWCRSKTIGYQNIDIQNFSSSWSDGMAFCALVHSFFPLEFEYNDLKPENRKQNLQLAFSTAEKQADCLRLIEVEDMLNMGDKPDPMCVFTYVQSLYNHLKPPLSPCELPSKPHSPPAVGHTSPATGHTPPDVGHTCPATGHSPNATGHTSPATGHSPPAAGHTSPATGHSPNATGHTPPATGLSSPATGHSLLLQATPRLLQATPLLLQATPLMLQATPLMLQATPLLLQASPLLQQATPLLLQATPLMLQATTLLLQATPPLKQATPIMLQATRLLFQASPQLLQATPLILQATPHLLQATPLLVQATPLLLQASPLLLQATPLLLQATPLLLQATHLLVVVVTSV</sequence>
<feature type="region of interest" description="Disordered" evidence="5">
    <location>
        <begin position="262"/>
        <end position="584"/>
    </location>
</feature>
<evidence type="ECO:0000313" key="8">
    <source>
        <dbReference type="Proteomes" id="UP001497482"/>
    </source>
</evidence>
<feature type="compositionally biased region" description="Basic and acidic residues" evidence="5">
    <location>
        <begin position="649"/>
        <end position="666"/>
    </location>
</feature>
<feature type="compositionally biased region" description="Low complexity" evidence="5">
    <location>
        <begin position="113"/>
        <end position="130"/>
    </location>
</feature>
<dbReference type="SUPFAM" id="SSF47576">
    <property type="entry name" value="Calponin-homology domain, CH-domain"/>
    <property type="match status" value="1"/>
</dbReference>
<evidence type="ECO:0000256" key="5">
    <source>
        <dbReference type="SAM" id="MobiDB-lite"/>
    </source>
</evidence>
<dbReference type="PANTHER" id="PTHR23167:SF37">
    <property type="entry name" value="SMOOTHELIN-LIKE PROTEIN 2"/>
    <property type="match status" value="1"/>
</dbReference>